<dbReference type="AlphaFoldDB" id="A0A9E2SGA1"/>
<dbReference type="InterPro" id="IPR021708">
    <property type="entry name" value="DUF3291"/>
</dbReference>
<evidence type="ECO:0000313" key="3">
    <source>
        <dbReference type="Proteomes" id="UP000812270"/>
    </source>
</evidence>
<gene>
    <name evidence="2" type="ORF">KTO63_22785</name>
</gene>
<comment type="caution">
    <text evidence="2">The sequence shown here is derived from an EMBL/GenBank/DDBJ whole genome shotgun (WGS) entry which is preliminary data.</text>
</comment>
<sequence length="160" mass="18825">MNFELAQVNIGRILGPMDSDVMTDFAANIDYINGLAESSDGFVWRLKDENNNATDIKMFDDEFLLVNMSVWKNVDTLFEFTYRTMHTEFLKRRKEWFSKLDQMHYALWYVPTGHKPTTAEAKERLEYIEQNGDTPFAFGFKNRFSVEDYVAFKLNDSINQ</sequence>
<dbReference type="RefSeq" id="WP_217794264.1">
    <property type="nucleotide sequence ID" value="NZ_JAHSPG010000016.1"/>
</dbReference>
<dbReference type="EMBL" id="JAHSPG010000016">
    <property type="protein sequence ID" value="MBV4360010.1"/>
    <property type="molecule type" value="Genomic_DNA"/>
</dbReference>
<proteinExistence type="predicted"/>
<dbReference type="Proteomes" id="UP000812270">
    <property type="component" value="Unassembled WGS sequence"/>
</dbReference>
<evidence type="ECO:0000313" key="2">
    <source>
        <dbReference type="EMBL" id="MBV4360010.1"/>
    </source>
</evidence>
<accession>A0A9E2SGA1</accession>
<name>A0A9E2SGA1_9BACT</name>
<organism evidence="2 3">
    <name type="scientific">Pinibacter aurantiacus</name>
    <dbReference type="NCBI Taxonomy" id="2851599"/>
    <lineage>
        <taxon>Bacteria</taxon>
        <taxon>Pseudomonadati</taxon>
        <taxon>Bacteroidota</taxon>
        <taxon>Chitinophagia</taxon>
        <taxon>Chitinophagales</taxon>
        <taxon>Chitinophagaceae</taxon>
        <taxon>Pinibacter</taxon>
    </lineage>
</organism>
<protein>
    <submittedName>
        <fullName evidence="2">DUF3291 domain-containing protein</fullName>
    </submittedName>
</protein>
<dbReference type="Pfam" id="PF11695">
    <property type="entry name" value="DUF3291"/>
    <property type="match status" value="1"/>
</dbReference>
<evidence type="ECO:0000259" key="1">
    <source>
        <dbReference type="Pfam" id="PF11695"/>
    </source>
</evidence>
<keyword evidence="3" id="KW-1185">Reference proteome</keyword>
<feature type="domain" description="DUF3291" evidence="1">
    <location>
        <begin position="5"/>
        <end position="142"/>
    </location>
</feature>
<reference evidence="2" key="1">
    <citation type="submission" date="2021-06" db="EMBL/GenBank/DDBJ databases">
        <authorList>
            <person name="Huq M.A."/>
        </authorList>
    </citation>
    <scope>NUCLEOTIDE SEQUENCE</scope>
    <source>
        <strain evidence="2">MAH-26</strain>
    </source>
</reference>